<protein>
    <submittedName>
        <fullName evidence="8">Major facilitator superfamily domain-containing protein 6</fullName>
    </submittedName>
</protein>
<feature type="transmembrane region" description="Helical" evidence="6">
    <location>
        <begin position="90"/>
        <end position="110"/>
    </location>
</feature>
<dbReference type="AlphaFoldDB" id="A0AAD9V5Z3"/>
<comment type="caution">
    <text evidence="8">The sequence shown here is derived from an EMBL/GenBank/DDBJ whole genome shotgun (WGS) entry which is preliminary data.</text>
</comment>
<feature type="transmembrane region" description="Helical" evidence="6">
    <location>
        <begin position="29"/>
        <end position="49"/>
    </location>
</feature>
<dbReference type="CDD" id="cd17335">
    <property type="entry name" value="MFS_MFSD6"/>
    <property type="match status" value="1"/>
</dbReference>
<organism evidence="8 9">
    <name type="scientific">Acropora cervicornis</name>
    <name type="common">Staghorn coral</name>
    <dbReference type="NCBI Taxonomy" id="6130"/>
    <lineage>
        <taxon>Eukaryota</taxon>
        <taxon>Metazoa</taxon>
        <taxon>Cnidaria</taxon>
        <taxon>Anthozoa</taxon>
        <taxon>Hexacorallia</taxon>
        <taxon>Scleractinia</taxon>
        <taxon>Astrocoeniina</taxon>
        <taxon>Acroporidae</taxon>
        <taxon>Acropora</taxon>
    </lineage>
</organism>
<feature type="transmembrane region" description="Helical" evidence="6">
    <location>
        <begin position="516"/>
        <end position="536"/>
    </location>
</feature>
<evidence type="ECO:0000256" key="4">
    <source>
        <dbReference type="ARBA" id="ARBA00022989"/>
    </source>
</evidence>
<feature type="transmembrane region" description="Helical" evidence="6">
    <location>
        <begin position="487"/>
        <end position="510"/>
    </location>
</feature>
<feature type="transmembrane region" description="Helical" evidence="6">
    <location>
        <begin position="426"/>
        <end position="444"/>
    </location>
</feature>
<evidence type="ECO:0000259" key="7">
    <source>
        <dbReference type="Pfam" id="PF12832"/>
    </source>
</evidence>
<dbReference type="Proteomes" id="UP001249851">
    <property type="component" value="Unassembled WGS sequence"/>
</dbReference>
<sequence>MSGFSEEGNKSSTIRCFPVFDKRTCVSRAFYTSFYVAIGALFPYLPVYFKQLKLSSHQNGILIGIRPLIQFCATPLWGACADKFHKSKTILLISVLGWLVSNFLLLLVPVNKDPMLCDFYDMNYEDGFSSSSNPSTLNDFVRGRNVTLKHFCSRISPYLESMEPFFLPTLRDFQEACGERLRSSVLSTNIKEEPRFPIFNLTSVNYQSFEDNTGNSDHNSKHVSCDSSQFIYLLTVTVLGTIIAAPAQALADTATLQSLQGETHKYGRVRLWGSLGWGVGGFSVGAAISSNEAKNYCGEVVIDYSPCFYVYAAAMSVALICGTQFEFDQSQGPNDKGSSDEAENLKTDGIIEALNIFRNPQFCFVIFIAFFCGSATGFIETFLFWYLHELGGDQLLFSVVNGLNCAAEVCAFLVSDKFLHLFGHINVIYLALFCYSIRFVYFYIIENPWYVLPAELLQGITTAAFWSSCVSYVGLHPGASNTVQSILNGVYMGLGFATGGLIGGLLAQVIGMKLAFLLYAFASFCFIIPFVLVNTFGKK</sequence>
<dbReference type="SUPFAM" id="SSF103473">
    <property type="entry name" value="MFS general substrate transporter"/>
    <property type="match status" value="1"/>
</dbReference>
<keyword evidence="5 6" id="KW-0472">Membrane</keyword>
<dbReference type="PANTHER" id="PTHR16172:SF2">
    <property type="entry name" value="MAJOR FACILITATOR SUPERFAMILY DOMAIN-CONTAINING PROTEIN 6"/>
    <property type="match status" value="1"/>
</dbReference>
<evidence type="ECO:0000256" key="1">
    <source>
        <dbReference type="ARBA" id="ARBA00004141"/>
    </source>
</evidence>
<feature type="transmembrane region" description="Helical" evidence="6">
    <location>
        <begin position="456"/>
        <end position="475"/>
    </location>
</feature>
<keyword evidence="3 6" id="KW-0812">Transmembrane</keyword>
<name>A0AAD9V5Z3_ACRCE</name>
<feature type="domain" description="Major facilitator superfamily associated" evidence="7">
    <location>
        <begin position="29"/>
        <end position="517"/>
    </location>
</feature>
<dbReference type="GO" id="GO:0016020">
    <property type="term" value="C:membrane"/>
    <property type="evidence" value="ECO:0007669"/>
    <property type="project" value="UniProtKB-SubCell"/>
</dbReference>
<evidence type="ECO:0000313" key="9">
    <source>
        <dbReference type="Proteomes" id="UP001249851"/>
    </source>
</evidence>
<accession>A0AAD9V5Z3</accession>
<dbReference type="InterPro" id="IPR051717">
    <property type="entry name" value="MFS_MFSD6"/>
</dbReference>
<dbReference type="InterPro" id="IPR024989">
    <property type="entry name" value="MFS_assoc_dom"/>
</dbReference>
<feature type="transmembrane region" description="Helical" evidence="6">
    <location>
        <begin position="230"/>
        <end position="251"/>
    </location>
</feature>
<comment type="similarity">
    <text evidence="2">Belongs to the major facilitator superfamily. MFSD6 family.</text>
</comment>
<keyword evidence="9" id="KW-1185">Reference proteome</keyword>
<evidence type="ECO:0000256" key="2">
    <source>
        <dbReference type="ARBA" id="ARBA00005241"/>
    </source>
</evidence>
<dbReference type="InterPro" id="IPR036259">
    <property type="entry name" value="MFS_trans_sf"/>
</dbReference>
<dbReference type="EMBL" id="JARQWQ010000028">
    <property type="protein sequence ID" value="KAK2562474.1"/>
    <property type="molecule type" value="Genomic_DNA"/>
</dbReference>
<evidence type="ECO:0000256" key="3">
    <source>
        <dbReference type="ARBA" id="ARBA00022692"/>
    </source>
</evidence>
<reference evidence="8" key="1">
    <citation type="journal article" date="2023" name="G3 (Bethesda)">
        <title>Whole genome assembly and annotation of the endangered Caribbean coral Acropora cervicornis.</title>
        <authorList>
            <person name="Selwyn J.D."/>
            <person name="Vollmer S.V."/>
        </authorList>
    </citation>
    <scope>NUCLEOTIDE SEQUENCE</scope>
    <source>
        <strain evidence="8">K2</strain>
    </source>
</reference>
<evidence type="ECO:0000313" key="8">
    <source>
        <dbReference type="EMBL" id="KAK2562474.1"/>
    </source>
</evidence>
<dbReference type="Pfam" id="PF12832">
    <property type="entry name" value="MFS_1_like"/>
    <property type="match status" value="1"/>
</dbReference>
<feature type="transmembrane region" description="Helical" evidence="6">
    <location>
        <begin position="362"/>
        <end position="388"/>
    </location>
</feature>
<keyword evidence="4 6" id="KW-1133">Transmembrane helix</keyword>
<gene>
    <name evidence="8" type="ORF">P5673_014138</name>
</gene>
<evidence type="ECO:0000256" key="6">
    <source>
        <dbReference type="SAM" id="Phobius"/>
    </source>
</evidence>
<proteinExistence type="inferred from homology"/>
<dbReference type="Gene3D" id="1.20.1250.20">
    <property type="entry name" value="MFS general substrate transporter like domains"/>
    <property type="match status" value="2"/>
</dbReference>
<dbReference type="PANTHER" id="PTHR16172">
    <property type="entry name" value="MAJOR FACILITATOR SUPERFAMILY DOMAIN-CONTAINING PROTEIN 6-LIKE"/>
    <property type="match status" value="1"/>
</dbReference>
<reference evidence="8" key="2">
    <citation type="journal article" date="2023" name="Science">
        <title>Genomic signatures of disease resistance in endangered staghorn corals.</title>
        <authorList>
            <person name="Vollmer S.V."/>
            <person name="Selwyn J.D."/>
            <person name="Despard B.A."/>
            <person name="Roesel C.L."/>
        </authorList>
    </citation>
    <scope>NUCLEOTIDE SEQUENCE</scope>
    <source>
        <strain evidence="8">K2</strain>
    </source>
</reference>
<feature type="transmembrane region" description="Helical" evidence="6">
    <location>
        <begin position="271"/>
        <end position="288"/>
    </location>
</feature>
<evidence type="ECO:0000256" key="5">
    <source>
        <dbReference type="ARBA" id="ARBA00023136"/>
    </source>
</evidence>
<comment type="subcellular location">
    <subcellularLocation>
        <location evidence="1">Membrane</location>
        <topology evidence="1">Multi-pass membrane protein</topology>
    </subcellularLocation>
</comment>
<feature type="transmembrane region" description="Helical" evidence="6">
    <location>
        <begin position="394"/>
        <end position="414"/>
    </location>
</feature>
<feature type="transmembrane region" description="Helical" evidence="6">
    <location>
        <begin position="308"/>
        <end position="327"/>
    </location>
</feature>